<evidence type="ECO:0000313" key="2">
    <source>
        <dbReference type="Proteomes" id="UP001515480"/>
    </source>
</evidence>
<organism evidence="1 2">
    <name type="scientific">Prymnesium parvum</name>
    <name type="common">Toxic golden alga</name>
    <dbReference type="NCBI Taxonomy" id="97485"/>
    <lineage>
        <taxon>Eukaryota</taxon>
        <taxon>Haptista</taxon>
        <taxon>Haptophyta</taxon>
        <taxon>Prymnesiophyceae</taxon>
        <taxon>Prymnesiales</taxon>
        <taxon>Prymnesiaceae</taxon>
        <taxon>Prymnesium</taxon>
    </lineage>
</organism>
<gene>
    <name evidence="1" type="ORF">AB1Y20_013645</name>
</gene>
<dbReference type="AlphaFoldDB" id="A0AB34IG41"/>
<evidence type="ECO:0000313" key="1">
    <source>
        <dbReference type="EMBL" id="KAL1499134.1"/>
    </source>
</evidence>
<keyword evidence="2" id="KW-1185">Reference proteome</keyword>
<sequence>MMISTPLAQVLLYTNGPFYAFPWRAPLNFLLGSDYPTAFRHFDRDHKGTANLSYHLVCLVATLLCNFALLRELDALLLPRRAPLLQIATATSWGALLLAQADCPPAARAAAAGCAALLWAASPLARRHWRWLAVAQSLVGAAAVELITCVEAGVEARGAAFTAVLLLQLGMWYVLRAPSLYGKLAPHSTYINGVALAWMCALAMKANPVRGGLYAQAAFLLWPLSFLSAQPWLCLLGVGFSCSIAQGVAHRLGGEPSTVEQLQSLAAAEKLQYEWAHHTFFPNLVFHAIYNKM</sequence>
<protein>
    <recommendedName>
        <fullName evidence="3">Derlin</fullName>
    </recommendedName>
</protein>
<proteinExistence type="predicted"/>
<accession>A0AB34IG41</accession>
<name>A0AB34IG41_PRYPA</name>
<dbReference type="EMBL" id="JBGBPQ010000026">
    <property type="protein sequence ID" value="KAL1499134.1"/>
    <property type="molecule type" value="Genomic_DNA"/>
</dbReference>
<dbReference type="Proteomes" id="UP001515480">
    <property type="component" value="Unassembled WGS sequence"/>
</dbReference>
<reference evidence="1 2" key="1">
    <citation type="journal article" date="2024" name="Science">
        <title>Giant polyketide synthase enzymes in the biosynthesis of giant marine polyether toxins.</title>
        <authorList>
            <person name="Fallon T.R."/>
            <person name="Shende V.V."/>
            <person name="Wierzbicki I.H."/>
            <person name="Pendleton A.L."/>
            <person name="Watervoot N.F."/>
            <person name="Auber R.P."/>
            <person name="Gonzalez D.J."/>
            <person name="Wisecaver J.H."/>
            <person name="Moore B.S."/>
        </authorList>
    </citation>
    <scope>NUCLEOTIDE SEQUENCE [LARGE SCALE GENOMIC DNA]</scope>
    <source>
        <strain evidence="1 2">12B1</strain>
    </source>
</reference>
<evidence type="ECO:0008006" key="3">
    <source>
        <dbReference type="Google" id="ProtNLM"/>
    </source>
</evidence>
<comment type="caution">
    <text evidence="1">The sequence shown here is derived from an EMBL/GenBank/DDBJ whole genome shotgun (WGS) entry which is preliminary data.</text>
</comment>